<proteinExistence type="predicted"/>
<dbReference type="AlphaFoldDB" id="A0A150MRG4"/>
<sequence length="40" mass="4695">MTVFTTIAAPLSSFAISYFDSSVHYSIFLRAFKNRDFWTR</sequence>
<accession>A0A150MRG4</accession>
<dbReference type="PATRIC" id="fig|1422.18.peg.3247"/>
<evidence type="ECO:0000313" key="2">
    <source>
        <dbReference type="Proteomes" id="UP000075424"/>
    </source>
</evidence>
<protein>
    <submittedName>
        <fullName evidence="1">Uncharacterized protein</fullName>
    </submittedName>
</protein>
<dbReference type="EMBL" id="LQYV01000059">
    <property type="protein sequence ID" value="KYD27023.1"/>
    <property type="molecule type" value="Genomic_DNA"/>
</dbReference>
<organism evidence="1 2">
    <name type="scientific">Geobacillus stearothermophilus</name>
    <name type="common">Bacillus stearothermophilus</name>
    <dbReference type="NCBI Taxonomy" id="1422"/>
    <lineage>
        <taxon>Bacteria</taxon>
        <taxon>Bacillati</taxon>
        <taxon>Bacillota</taxon>
        <taxon>Bacilli</taxon>
        <taxon>Bacillales</taxon>
        <taxon>Anoxybacillaceae</taxon>
        <taxon>Geobacillus</taxon>
    </lineage>
</organism>
<gene>
    <name evidence="1" type="ORF">B4109_1254</name>
</gene>
<comment type="caution">
    <text evidence="1">The sequence shown here is derived from an EMBL/GenBank/DDBJ whole genome shotgun (WGS) entry which is preliminary data.</text>
</comment>
<evidence type="ECO:0000313" key="1">
    <source>
        <dbReference type="EMBL" id="KYD27023.1"/>
    </source>
</evidence>
<dbReference type="Proteomes" id="UP000075424">
    <property type="component" value="Unassembled WGS sequence"/>
</dbReference>
<reference evidence="1 2" key="1">
    <citation type="submission" date="2016-01" db="EMBL/GenBank/DDBJ databases">
        <title>Draft Genome Sequences of Seven Thermophilic Sporeformers Isolated from Foods.</title>
        <authorList>
            <person name="Berendsen E.M."/>
            <person name="Wells-Bennik M.H."/>
            <person name="Krawcyk A.O."/>
            <person name="De Jong A."/>
            <person name="Holsappel S."/>
            <person name="Eijlander R.T."/>
            <person name="Kuipers O.P."/>
        </authorList>
    </citation>
    <scope>NUCLEOTIDE SEQUENCE [LARGE SCALE GENOMIC DNA]</scope>
    <source>
        <strain evidence="1 2">B4109</strain>
    </source>
</reference>
<name>A0A150MRG4_GEOSE</name>